<dbReference type="GeneID" id="27787078"/>
<comment type="subunit">
    <text evidence="3 8">Homodimer.</text>
</comment>
<dbReference type="Gene3D" id="3.30.350.10">
    <property type="entry name" value="Subtilisin inhibitor-like"/>
    <property type="match status" value="1"/>
</dbReference>
<dbReference type="RefSeq" id="WP_010059054.1">
    <property type="nucleotide sequence ID" value="NZ_CP013738.1"/>
</dbReference>
<dbReference type="GO" id="GO:0004867">
    <property type="term" value="F:serine-type endopeptidase inhibitor activity"/>
    <property type="evidence" value="ECO:0007669"/>
    <property type="project" value="UniProtKB-UniRule"/>
</dbReference>
<dbReference type="PRINTS" id="PR00294">
    <property type="entry name" value="SSBTLNINHBTR"/>
</dbReference>
<feature type="signal peptide" evidence="8">
    <location>
        <begin position="1"/>
        <end position="29"/>
    </location>
</feature>
<evidence type="ECO:0000256" key="7">
    <source>
        <dbReference type="ARBA" id="ARBA00023157"/>
    </source>
</evidence>
<dbReference type="EMBL" id="CP013738">
    <property type="protein sequence ID" value="ALU97577.1"/>
    <property type="molecule type" value="Genomic_DNA"/>
</dbReference>
<evidence type="ECO:0000256" key="4">
    <source>
        <dbReference type="ARBA" id="ARBA00022525"/>
    </source>
</evidence>
<evidence type="ECO:0000256" key="2">
    <source>
        <dbReference type="ARBA" id="ARBA00010472"/>
    </source>
</evidence>
<evidence type="ECO:0000256" key="6">
    <source>
        <dbReference type="ARBA" id="ARBA00022900"/>
    </source>
</evidence>
<evidence type="ECO:0000256" key="9">
    <source>
        <dbReference type="RuleBase" id="RU003471"/>
    </source>
</evidence>
<evidence type="ECO:0000313" key="11">
    <source>
        <dbReference type="EMBL" id="ALU97577.1"/>
    </source>
</evidence>
<gene>
    <name evidence="8" type="primary">sti</name>
    <name evidence="11" type="ORF">WQO_32090</name>
</gene>
<evidence type="ECO:0000259" key="10">
    <source>
        <dbReference type="Pfam" id="PF00720"/>
    </source>
</evidence>
<accession>A0A0U3LZI2</accession>
<evidence type="ECO:0000256" key="1">
    <source>
        <dbReference type="ARBA" id="ARBA00004613"/>
    </source>
</evidence>
<keyword evidence="7 8" id="KW-1015">Disulfide bond</keyword>
<keyword evidence="8" id="KW-0732">Signal</keyword>
<evidence type="ECO:0000256" key="3">
    <source>
        <dbReference type="ARBA" id="ARBA00011738"/>
    </source>
</evidence>
<keyword evidence="4 8" id="KW-0964">Secreted</keyword>
<feature type="disulfide bond" evidence="8">
    <location>
        <begin position="66"/>
        <end position="81"/>
    </location>
</feature>
<comment type="similarity">
    <text evidence="2 8 9">Belongs to the protease inhibitor I16 (SSI) family.</text>
</comment>
<dbReference type="Proteomes" id="UP000064183">
    <property type="component" value="Chromosome"/>
</dbReference>
<reference evidence="11 12" key="1">
    <citation type="journal article" date="2012" name="J. Bacteriol.">
        <title>Draft genome sequence of Streptomyces globisporus C-1027, which produces an antitumor antibiotic consisting of a nine-membered enediyne with a chromoprotein.</title>
        <authorList>
            <person name="Wang L."/>
            <person name="Wang S."/>
            <person name="He Q."/>
            <person name="Yu T."/>
            <person name="Li Q."/>
            <person name="Hong B."/>
        </authorList>
    </citation>
    <scope>NUCLEOTIDE SEQUENCE [LARGE SCALE GENOMIC DNA]</scope>
    <source>
        <strain evidence="11 12">C-1027</strain>
    </source>
</reference>
<feature type="disulfide bond" evidence="8">
    <location>
        <begin position="103"/>
        <end position="133"/>
    </location>
</feature>
<feature type="site" description="Reactive bond" evidence="8">
    <location>
        <begin position="105"/>
        <end position="106"/>
    </location>
</feature>
<protein>
    <recommendedName>
        <fullName evidence="8">Probable subtilase-type protease inhibitor</fullName>
    </recommendedName>
</protein>
<dbReference type="InterPro" id="IPR036819">
    <property type="entry name" value="Subtilisin_inhibitor-like_sf"/>
</dbReference>
<feature type="domain" description="Subtilisin inhibitor" evidence="10">
    <location>
        <begin position="39"/>
        <end position="131"/>
    </location>
</feature>
<evidence type="ECO:0000256" key="5">
    <source>
        <dbReference type="ARBA" id="ARBA00022690"/>
    </source>
</evidence>
<dbReference type="AlphaFoldDB" id="A0A0U3LZI2"/>
<sequence precursor="true">MRRNPHAIFATITASTLLLGGFAAATAQAAPAKAESLYAPSALVLTVARGEDPMTATVERAVTLACAPTAEGTHPDPAAACKELAAVQGKFAELAAGPSNRTCTRQWDPVVVTAHGVWQGKPIQFSTTYGNACEMAGSMNDNAVFAF</sequence>
<dbReference type="InterPro" id="IPR023549">
    <property type="entry name" value="Subtilisin_inhibitor"/>
</dbReference>
<feature type="chain" id="PRO_5008996879" description="Probable subtilase-type protease inhibitor" evidence="8">
    <location>
        <begin position="30"/>
        <end position="147"/>
    </location>
</feature>
<dbReference type="STRING" id="1172567.WQO_32090"/>
<comment type="function">
    <text evidence="8">Strong inhibitor of bacterial serine proteases such as subtilisin.</text>
</comment>
<comment type="subcellular location">
    <subcellularLocation>
        <location evidence="1 8">Secreted</location>
    </subcellularLocation>
</comment>
<dbReference type="HAMAP" id="MF_00778">
    <property type="entry name" value="SSI"/>
    <property type="match status" value="1"/>
</dbReference>
<name>A0A0U3LZI2_STRGL</name>
<keyword evidence="5 8" id="KW-0646">Protease inhibitor</keyword>
<proteinExistence type="inferred from homology"/>
<dbReference type="KEGG" id="sgb:WQO_32090"/>
<dbReference type="SUPFAM" id="SSF55399">
    <property type="entry name" value="Subtilisin inhibitor"/>
    <property type="match status" value="1"/>
</dbReference>
<evidence type="ECO:0000256" key="8">
    <source>
        <dbReference type="HAMAP-Rule" id="MF_00778"/>
    </source>
</evidence>
<dbReference type="InterPro" id="IPR000691">
    <property type="entry name" value="Prot_inh_I16_SSI"/>
</dbReference>
<dbReference type="Pfam" id="PF00720">
    <property type="entry name" value="SSI"/>
    <property type="match status" value="1"/>
</dbReference>
<organism evidence="11 12">
    <name type="scientific">Streptomyces globisporus C-1027</name>
    <dbReference type="NCBI Taxonomy" id="1172567"/>
    <lineage>
        <taxon>Bacteria</taxon>
        <taxon>Bacillati</taxon>
        <taxon>Actinomycetota</taxon>
        <taxon>Actinomycetes</taxon>
        <taxon>Kitasatosporales</taxon>
        <taxon>Streptomycetaceae</taxon>
        <taxon>Streptomyces</taxon>
    </lineage>
</organism>
<keyword evidence="6 8" id="KW-0722">Serine protease inhibitor</keyword>
<dbReference type="GO" id="GO:0005576">
    <property type="term" value="C:extracellular region"/>
    <property type="evidence" value="ECO:0007669"/>
    <property type="project" value="UniProtKB-SubCell"/>
</dbReference>
<evidence type="ECO:0000313" key="12">
    <source>
        <dbReference type="Proteomes" id="UP000064183"/>
    </source>
</evidence>